<feature type="signal peptide" evidence="2">
    <location>
        <begin position="1"/>
        <end position="29"/>
    </location>
</feature>
<feature type="chain" id="PRO_5045936214" evidence="2">
    <location>
        <begin position="30"/>
        <end position="391"/>
    </location>
</feature>
<gene>
    <name evidence="3" type="ORF">KDW96_15285</name>
</gene>
<dbReference type="Pfam" id="PF05275">
    <property type="entry name" value="CopB"/>
    <property type="match status" value="1"/>
</dbReference>
<sequence>MNHSLNTARRLGGALALALGVTGAGMASAAEQMDHAQMDHSAMGHGSAQSSPKQPKAMDHSQMDHGAMGHGSVQPAPQPPKAMDHSQMDHGAMGHGSVQPAPQQPKAMDHSQMDHGAMGHGSVQPAPQQPKAMDHSQMGHGAAAPASSAPTPTTSSRTPVPVLTDADRAAAFPPLPGHAVHDKMLSWFLLFEQLEYQNADEGSVLSWDAAAWIGGDIDRLWLRSEGERTNGMTEEAELQALWGHAIGPWWELVGGVRQDFKPGSPQTWGAFGIQGMPLYGLEFEATGFVGEQGQSALRLEGDYDMLLTNRLILQPTAELNFYGKNDHERGVGSGLANSEVGLRLRYEIRREFAPYVGVTWNRAYGNTADMVREEGGDASEARLVAGIRLWF</sequence>
<feature type="region of interest" description="Disordered" evidence="1">
    <location>
        <begin position="34"/>
        <end position="158"/>
    </location>
</feature>
<evidence type="ECO:0000313" key="3">
    <source>
        <dbReference type="EMBL" id="UTW06531.1"/>
    </source>
</evidence>
<dbReference type="EMBL" id="CP073346">
    <property type="protein sequence ID" value="UTW06531.1"/>
    <property type="molecule type" value="Genomic_DNA"/>
</dbReference>
<name>A0ABY5H649_9PSED</name>
<keyword evidence="4" id="KW-1185">Reference proteome</keyword>
<reference evidence="3" key="1">
    <citation type="submission" date="2021-04" db="EMBL/GenBank/DDBJ databases">
        <title>Oceanospirillales bacteria with DddD are important DMSP degraders in coastal seawater.</title>
        <authorList>
            <person name="Liu J."/>
        </authorList>
    </citation>
    <scope>NUCLEOTIDE SEQUENCE</scope>
    <source>
        <strain evidence="3">D13-4</strain>
    </source>
</reference>
<keyword evidence="2" id="KW-0732">Signal</keyword>
<evidence type="ECO:0000256" key="1">
    <source>
        <dbReference type="SAM" id="MobiDB-lite"/>
    </source>
</evidence>
<dbReference type="Proteomes" id="UP001059672">
    <property type="component" value="Chromosome"/>
</dbReference>
<evidence type="ECO:0000256" key="2">
    <source>
        <dbReference type="SAM" id="SignalP"/>
    </source>
</evidence>
<organism evidence="3 4">
    <name type="scientific">Pseudomonas benzenivorans</name>
    <dbReference type="NCBI Taxonomy" id="556533"/>
    <lineage>
        <taxon>Bacteria</taxon>
        <taxon>Pseudomonadati</taxon>
        <taxon>Pseudomonadota</taxon>
        <taxon>Gammaproteobacteria</taxon>
        <taxon>Pseudomonadales</taxon>
        <taxon>Pseudomonadaceae</taxon>
        <taxon>Pseudomonas</taxon>
    </lineage>
</organism>
<dbReference type="InterPro" id="IPR007939">
    <property type="entry name" value="Cu-R_B_prcur"/>
</dbReference>
<dbReference type="SUPFAM" id="SSF56935">
    <property type="entry name" value="Porins"/>
    <property type="match status" value="1"/>
</dbReference>
<feature type="compositionally biased region" description="Low complexity" evidence="1">
    <location>
        <begin position="142"/>
        <end position="158"/>
    </location>
</feature>
<evidence type="ECO:0000313" key="4">
    <source>
        <dbReference type="Proteomes" id="UP001059672"/>
    </source>
</evidence>
<proteinExistence type="predicted"/>
<accession>A0ABY5H649</accession>
<protein>
    <submittedName>
        <fullName evidence="3">Copper resistance protein B</fullName>
    </submittedName>
</protein>